<name>A0A0C9ZS13_9AGAM</name>
<evidence type="ECO:0000313" key="2">
    <source>
        <dbReference type="EMBL" id="KIK22538.1"/>
    </source>
</evidence>
<dbReference type="SUPFAM" id="SSF51905">
    <property type="entry name" value="FAD/NAD(P)-binding domain"/>
    <property type="match status" value="1"/>
</dbReference>
<dbReference type="PANTHER" id="PTHR10742:SF342">
    <property type="entry name" value="AMINE OXIDASE"/>
    <property type="match status" value="1"/>
</dbReference>
<dbReference type="AlphaFoldDB" id="A0A0C9ZS13"/>
<evidence type="ECO:0000313" key="3">
    <source>
        <dbReference type="Proteomes" id="UP000054018"/>
    </source>
</evidence>
<dbReference type="EMBL" id="KN833738">
    <property type="protein sequence ID" value="KIK22538.1"/>
    <property type="molecule type" value="Genomic_DNA"/>
</dbReference>
<evidence type="ECO:0000259" key="1">
    <source>
        <dbReference type="Pfam" id="PF01593"/>
    </source>
</evidence>
<dbReference type="GO" id="GO:0001716">
    <property type="term" value="F:L-amino-acid oxidase activity"/>
    <property type="evidence" value="ECO:0007669"/>
    <property type="project" value="TreeGrafter"/>
</dbReference>
<dbReference type="Pfam" id="PF13450">
    <property type="entry name" value="NAD_binding_8"/>
    <property type="match status" value="1"/>
</dbReference>
<reference evidence="2 3" key="1">
    <citation type="submission" date="2014-04" db="EMBL/GenBank/DDBJ databases">
        <authorList>
            <consortium name="DOE Joint Genome Institute"/>
            <person name="Kuo A."/>
            <person name="Kohler A."/>
            <person name="Costa M.D."/>
            <person name="Nagy L.G."/>
            <person name="Floudas D."/>
            <person name="Copeland A."/>
            <person name="Barry K.W."/>
            <person name="Cichocki N."/>
            <person name="Veneault-Fourrey C."/>
            <person name="LaButti K."/>
            <person name="Lindquist E.A."/>
            <person name="Lipzen A."/>
            <person name="Lundell T."/>
            <person name="Morin E."/>
            <person name="Murat C."/>
            <person name="Sun H."/>
            <person name="Tunlid A."/>
            <person name="Henrissat B."/>
            <person name="Grigoriev I.V."/>
            <person name="Hibbett D.S."/>
            <person name="Martin F."/>
            <person name="Nordberg H.P."/>
            <person name="Cantor M.N."/>
            <person name="Hua S.X."/>
        </authorList>
    </citation>
    <scope>NUCLEOTIDE SEQUENCE [LARGE SCALE GENOMIC DNA]</scope>
    <source>
        <strain evidence="2 3">441</strain>
    </source>
</reference>
<dbReference type="InterPro" id="IPR050281">
    <property type="entry name" value="Flavin_monoamine_oxidase"/>
</dbReference>
<dbReference type="Gene3D" id="1.10.10.1620">
    <property type="match status" value="1"/>
</dbReference>
<protein>
    <recommendedName>
        <fullName evidence="1">Amine oxidase domain-containing protein</fullName>
    </recommendedName>
</protein>
<organism evidence="2 3">
    <name type="scientific">Pisolithus microcarpus 441</name>
    <dbReference type="NCBI Taxonomy" id="765257"/>
    <lineage>
        <taxon>Eukaryota</taxon>
        <taxon>Fungi</taxon>
        <taxon>Dikarya</taxon>
        <taxon>Basidiomycota</taxon>
        <taxon>Agaricomycotina</taxon>
        <taxon>Agaricomycetes</taxon>
        <taxon>Agaricomycetidae</taxon>
        <taxon>Boletales</taxon>
        <taxon>Sclerodermatineae</taxon>
        <taxon>Pisolithaceae</taxon>
        <taxon>Pisolithus</taxon>
    </lineage>
</organism>
<proteinExistence type="predicted"/>
<feature type="domain" description="Amine oxidase" evidence="1">
    <location>
        <begin position="293"/>
        <end position="593"/>
    </location>
</feature>
<dbReference type="HOGENOM" id="CLU_004498_8_1_1"/>
<dbReference type="SUPFAM" id="SSF54373">
    <property type="entry name" value="FAD-linked reductases, C-terminal domain"/>
    <property type="match status" value="1"/>
</dbReference>
<dbReference type="OrthoDB" id="7777654at2759"/>
<dbReference type="GO" id="GO:0009063">
    <property type="term" value="P:amino acid catabolic process"/>
    <property type="evidence" value="ECO:0007669"/>
    <property type="project" value="TreeGrafter"/>
</dbReference>
<dbReference type="Gene3D" id="3.50.50.60">
    <property type="entry name" value="FAD/NAD(P)-binding domain"/>
    <property type="match status" value="1"/>
</dbReference>
<dbReference type="Pfam" id="PF01593">
    <property type="entry name" value="Amino_oxidase"/>
    <property type="match status" value="1"/>
</dbReference>
<dbReference type="Proteomes" id="UP000054018">
    <property type="component" value="Unassembled WGS sequence"/>
</dbReference>
<dbReference type="PANTHER" id="PTHR10742">
    <property type="entry name" value="FLAVIN MONOAMINE OXIDASE"/>
    <property type="match status" value="1"/>
</dbReference>
<dbReference type="Gene3D" id="3.90.660.10">
    <property type="match status" value="1"/>
</dbReference>
<dbReference type="InterPro" id="IPR002937">
    <property type="entry name" value="Amino_oxidase"/>
</dbReference>
<sequence length="651" mass="72627">MPFEDDPFAFYGRNITEDYHAFLTSKLPPGDRAEVDVSCDKLRFLPDKKVGILGAGIGGLYTALILDSLDIEFEILEASDHVGGRLSTYKFPTGQKKHDYYDVGAMYYPLPKKDDQGRYKNGIMKRLADLITYPPLNEGSDRLGDRLIPYYYKAREGPDTKPGIYYFNRVHESISTKPKGPFRGEDMGVDVAYIKAGADAITNDVVDPFVRLLAEDLKHGTKRGWERLKENESRSVREYMAFKYLPSDNIKLPKQPLPEAVIDWCALLCASGEGYGRALAESVFSSLAFAKAGSTEFGDIDWKCFDGGSEILVRRMAQVINKKKDRICFNSRVKAISRSQSLTITVGSDFPTGKLPKGATETVDGDQKKITIPQAGVAVGVTSESVPRVYSHVVSTLPLRVLRMIDMRNAVLNFNQKNALRQLRDVPCIKIAIQFHEPWWTTKLGIVGGQSFTDLPICAITYPSHGVDSDTPSAVLIASYCWTTDAYHLGSLDTPEQRNALRELVLDNLAEVHGDRITVKFLEGQLIDINVMDWSHDAQTMGAFPFFGPGDFQNTYTSLTYPAAAKRLHFAGDVISPYHPWVVGALDSAWRAVYEYLIVTKQDDKIKRFMDLWGGNVGWTTRSDCQKPDLLREHLGLMESAISAGVISYDG</sequence>
<dbReference type="STRING" id="765257.A0A0C9ZS13"/>
<reference evidence="3" key="2">
    <citation type="submission" date="2015-01" db="EMBL/GenBank/DDBJ databases">
        <title>Evolutionary Origins and Diversification of the Mycorrhizal Mutualists.</title>
        <authorList>
            <consortium name="DOE Joint Genome Institute"/>
            <consortium name="Mycorrhizal Genomics Consortium"/>
            <person name="Kohler A."/>
            <person name="Kuo A."/>
            <person name="Nagy L.G."/>
            <person name="Floudas D."/>
            <person name="Copeland A."/>
            <person name="Barry K.W."/>
            <person name="Cichocki N."/>
            <person name="Veneault-Fourrey C."/>
            <person name="LaButti K."/>
            <person name="Lindquist E.A."/>
            <person name="Lipzen A."/>
            <person name="Lundell T."/>
            <person name="Morin E."/>
            <person name="Murat C."/>
            <person name="Riley R."/>
            <person name="Ohm R."/>
            <person name="Sun H."/>
            <person name="Tunlid A."/>
            <person name="Henrissat B."/>
            <person name="Grigoriev I.V."/>
            <person name="Hibbett D.S."/>
            <person name="Martin F."/>
        </authorList>
    </citation>
    <scope>NUCLEOTIDE SEQUENCE [LARGE SCALE GENOMIC DNA]</scope>
    <source>
        <strain evidence="3">441</strain>
    </source>
</reference>
<accession>A0A0C9ZS13</accession>
<keyword evidence="3" id="KW-1185">Reference proteome</keyword>
<dbReference type="InterPro" id="IPR036188">
    <property type="entry name" value="FAD/NAD-bd_sf"/>
</dbReference>
<gene>
    <name evidence="2" type="ORF">PISMIDRAFT_680115</name>
</gene>